<proteinExistence type="predicted"/>
<protein>
    <recommendedName>
        <fullName evidence="2">DUF1731 domain-containing protein</fullName>
    </recommendedName>
</protein>
<gene>
    <name evidence="3" type="ORF">AVDCRST_MAG57-1948</name>
</gene>
<feature type="compositionally biased region" description="Low complexity" evidence="1">
    <location>
        <begin position="27"/>
        <end position="37"/>
    </location>
</feature>
<evidence type="ECO:0000313" key="3">
    <source>
        <dbReference type="EMBL" id="CAA9247826.1"/>
    </source>
</evidence>
<feature type="region of interest" description="Disordered" evidence="1">
    <location>
        <begin position="1"/>
        <end position="39"/>
    </location>
</feature>
<dbReference type="EMBL" id="CADCTI010000163">
    <property type="protein sequence ID" value="CAA9247826.1"/>
    <property type="molecule type" value="Genomic_DNA"/>
</dbReference>
<accession>A0A6J4IDB1</accession>
<dbReference type="InterPro" id="IPR013549">
    <property type="entry name" value="DUF1731"/>
</dbReference>
<organism evidence="3">
    <name type="scientific">uncultured Blastococcus sp</name>
    <dbReference type="NCBI Taxonomy" id="217144"/>
    <lineage>
        <taxon>Bacteria</taxon>
        <taxon>Bacillati</taxon>
        <taxon>Actinomycetota</taxon>
        <taxon>Actinomycetes</taxon>
        <taxon>Geodermatophilales</taxon>
        <taxon>Geodermatophilaceae</taxon>
        <taxon>Blastococcus</taxon>
        <taxon>environmental samples</taxon>
    </lineage>
</organism>
<evidence type="ECO:0000259" key="2">
    <source>
        <dbReference type="Pfam" id="PF08338"/>
    </source>
</evidence>
<feature type="domain" description="DUF1731" evidence="2">
    <location>
        <begin position="40"/>
        <end position="89"/>
    </location>
</feature>
<reference evidence="3" key="1">
    <citation type="submission" date="2020-02" db="EMBL/GenBank/DDBJ databases">
        <authorList>
            <person name="Meier V. D."/>
        </authorList>
    </citation>
    <scope>NUCLEOTIDE SEQUENCE</scope>
    <source>
        <strain evidence="3">AVDCRST_MAG57</strain>
    </source>
</reference>
<name>A0A6J4IDB1_9ACTN</name>
<dbReference type="Pfam" id="PF08338">
    <property type="entry name" value="DUF1731"/>
    <property type="match status" value="1"/>
</dbReference>
<sequence>MTLSTSAHPLRGHRGPGRTARSSGTDARSAVWASSPAAPTPAPLLRLGAVLARTDPPLALTGRRAVSRRLAEAGFELRHPHLDGALTDLLVPRRR</sequence>
<evidence type="ECO:0000256" key="1">
    <source>
        <dbReference type="SAM" id="MobiDB-lite"/>
    </source>
</evidence>
<dbReference type="AlphaFoldDB" id="A0A6J4IDB1"/>